<dbReference type="PRINTS" id="PR00111">
    <property type="entry name" value="ABHYDROLASE"/>
</dbReference>
<dbReference type="GO" id="GO:0031177">
    <property type="term" value="F:phosphopantetheine binding"/>
    <property type="evidence" value="ECO:0007669"/>
    <property type="project" value="InterPro"/>
</dbReference>
<dbReference type="Gene3D" id="1.10.1200.10">
    <property type="entry name" value="ACP-like"/>
    <property type="match status" value="1"/>
</dbReference>
<dbReference type="InterPro" id="IPR029058">
    <property type="entry name" value="AB_hydrolase_fold"/>
</dbReference>
<evidence type="ECO:0000256" key="2">
    <source>
        <dbReference type="ARBA" id="ARBA00022553"/>
    </source>
</evidence>
<dbReference type="Pfam" id="PF00561">
    <property type="entry name" value="Abhydrolase_1"/>
    <property type="match status" value="1"/>
</dbReference>
<dbReference type="PANTHER" id="PTHR43798:SF33">
    <property type="entry name" value="HYDROLASE, PUTATIVE (AFU_ORTHOLOGUE AFUA_2G14860)-RELATED"/>
    <property type="match status" value="1"/>
</dbReference>
<gene>
    <name evidence="4" type="ORF">KHLLAP_LOCUS10559</name>
</gene>
<dbReference type="PANTHER" id="PTHR43798">
    <property type="entry name" value="MONOACYLGLYCEROL LIPASE"/>
    <property type="match status" value="1"/>
</dbReference>
<dbReference type="InterPro" id="IPR009081">
    <property type="entry name" value="PP-bd_ACP"/>
</dbReference>
<keyword evidence="1" id="KW-0596">Phosphopantetheine</keyword>
<reference evidence="4" key="1">
    <citation type="submission" date="2023-10" db="EMBL/GenBank/DDBJ databases">
        <authorList>
            <person name="Hackl T."/>
        </authorList>
    </citation>
    <scope>NUCLEOTIDE SEQUENCE</scope>
</reference>
<dbReference type="Gene3D" id="3.40.50.1820">
    <property type="entry name" value="alpha/beta hydrolase"/>
    <property type="match status" value="1"/>
</dbReference>
<accession>A0AAI8VS39</accession>
<comment type="caution">
    <text evidence="4">The sequence shown here is derived from an EMBL/GenBank/DDBJ whole genome shotgun (WGS) entry which is preliminary data.</text>
</comment>
<organism evidence="4 5">
    <name type="scientific">Anthostomella pinea</name>
    <dbReference type="NCBI Taxonomy" id="933095"/>
    <lineage>
        <taxon>Eukaryota</taxon>
        <taxon>Fungi</taxon>
        <taxon>Dikarya</taxon>
        <taxon>Ascomycota</taxon>
        <taxon>Pezizomycotina</taxon>
        <taxon>Sordariomycetes</taxon>
        <taxon>Xylariomycetidae</taxon>
        <taxon>Xylariales</taxon>
        <taxon>Xylariaceae</taxon>
        <taxon>Anthostomella</taxon>
    </lineage>
</organism>
<dbReference type="EMBL" id="CAUWAG010000013">
    <property type="protein sequence ID" value="CAJ2510091.1"/>
    <property type="molecule type" value="Genomic_DNA"/>
</dbReference>
<dbReference type="GO" id="GO:0016020">
    <property type="term" value="C:membrane"/>
    <property type="evidence" value="ECO:0007669"/>
    <property type="project" value="TreeGrafter"/>
</dbReference>
<dbReference type="SMART" id="SM00823">
    <property type="entry name" value="PKS_PP"/>
    <property type="match status" value="1"/>
</dbReference>
<feature type="domain" description="Carrier" evidence="3">
    <location>
        <begin position="292"/>
        <end position="369"/>
    </location>
</feature>
<dbReference type="SUPFAM" id="SSF47336">
    <property type="entry name" value="ACP-like"/>
    <property type="match status" value="1"/>
</dbReference>
<dbReference type="InterPro" id="IPR020806">
    <property type="entry name" value="PKS_PP-bd"/>
</dbReference>
<evidence type="ECO:0000313" key="5">
    <source>
        <dbReference type="Proteomes" id="UP001295740"/>
    </source>
</evidence>
<dbReference type="Pfam" id="PF23297">
    <property type="entry name" value="ACP_SdgA_C"/>
    <property type="match status" value="1"/>
</dbReference>
<dbReference type="InterPro" id="IPR050266">
    <property type="entry name" value="AB_hydrolase_sf"/>
</dbReference>
<dbReference type="SUPFAM" id="SSF53474">
    <property type="entry name" value="alpha/beta-Hydrolases"/>
    <property type="match status" value="1"/>
</dbReference>
<dbReference type="Proteomes" id="UP001295740">
    <property type="component" value="Unassembled WGS sequence"/>
</dbReference>
<keyword evidence="5" id="KW-1185">Reference proteome</keyword>
<evidence type="ECO:0000313" key="4">
    <source>
        <dbReference type="EMBL" id="CAJ2510091.1"/>
    </source>
</evidence>
<name>A0AAI8VS39_9PEZI</name>
<evidence type="ECO:0000256" key="1">
    <source>
        <dbReference type="ARBA" id="ARBA00022450"/>
    </source>
</evidence>
<sequence>MKTFIFHPSGAAMMYLEFPGTGRPLLMIHGLSCASSFEYPHVALSTALRGRHTILLDLPGYGYSDRPADFGYSTSDSADVVARFVRERGFETVDLYGHSMGGSVAIEVADVLGSLVHALVISEANLEAGGGAGSRMVAETVGGEEAYVATGHAKIIGMFEAEKRHQLVATVRATCPRAAFRSAKSLVDGVSPSWRSRLLKHSARKTSIFGDKSLPDPDYESLRLEGINVPVVSNASHDMGWENPDDHEVADILRRPVLAHFSQQRTLAGGPHGPGNEVRPRVLFQTAESDEERIDIAVQTLALKVARAMSIEVDEVEKDQPLHVFGVDSLGAVELRNWMKNEFAAQVPVFEITGGKTIEVIGELICKASEIKRVDGG</sequence>
<proteinExistence type="predicted"/>
<dbReference type="PROSITE" id="PS50075">
    <property type="entry name" value="CARRIER"/>
    <property type="match status" value="1"/>
</dbReference>
<dbReference type="InterPro" id="IPR036736">
    <property type="entry name" value="ACP-like_sf"/>
</dbReference>
<dbReference type="InterPro" id="IPR000073">
    <property type="entry name" value="AB_hydrolase_1"/>
</dbReference>
<dbReference type="AlphaFoldDB" id="A0AAI8VS39"/>
<evidence type="ECO:0000259" key="3">
    <source>
        <dbReference type="PROSITE" id="PS50075"/>
    </source>
</evidence>
<protein>
    <submittedName>
        <fullName evidence="4">Uu.00g059910.m01.CDS01</fullName>
    </submittedName>
</protein>
<keyword evidence="2" id="KW-0597">Phosphoprotein</keyword>